<evidence type="ECO:0000313" key="3">
    <source>
        <dbReference type="Proteomes" id="UP001632038"/>
    </source>
</evidence>
<comment type="caution">
    <text evidence="2">The sequence shown here is derived from an EMBL/GenBank/DDBJ whole genome shotgun (WGS) entry which is preliminary data.</text>
</comment>
<proteinExistence type="predicted"/>
<evidence type="ECO:0000256" key="1">
    <source>
        <dbReference type="SAM" id="MobiDB-lite"/>
    </source>
</evidence>
<evidence type="ECO:0000313" key="2">
    <source>
        <dbReference type="EMBL" id="KAL3634559.1"/>
    </source>
</evidence>
<feature type="region of interest" description="Disordered" evidence="1">
    <location>
        <begin position="30"/>
        <end position="68"/>
    </location>
</feature>
<reference evidence="3" key="1">
    <citation type="journal article" date="2024" name="IScience">
        <title>Strigolactones Initiate the Formation of Haustorium-like Structures in Castilleja.</title>
        <authorList>
            <person name="Buerger M."/>
            <person name="Peterson D."/>
            <person name="Chory J."/>
        </authorList>
    </citation>
    <scope>NUCLEOTIDE SEQUENCE [LARGE SCALE GENOMIC DNA]</scope>
</reference>
<gene>
    <name evidence="2" type="ORF">CASFOL_021613</name>
</gene>
<dbReference type="Proteomes" id="UP001632038">
    <property type="component" value="Unassembled WGS sequence"/>
</dbReference>
<protein>
    <submittedName>
        <fullName evidence="2">Uncharacterized protein</fullName>
    </submittedName>
</protein>
<dbReference type="AlphaFoldDB" id="A0ABD3CYB7"/>
<organism evidence="2 3">
    <name type="scientific">Castilleja foliolosa</name>
    <dbReference type="NCBI Taxonomy" id="1961234"/>
    <lineage>
        <taxon>Eukaryota</taxon>
        <taxon>Viridiplantae</taxon>
        <taxon>Streptophyta</taxon>
        <taxon>Embryophyta</taxon>
        <taxon>Tracheophyta</taxon>
        <taxon>Spermatophyta</taxon>
        <taxon>Magnoliopsida</taxon>
        <taxon>eudicotyledons</taxon>
        <taxon>Gunneridae</taxon>
        <taxon>Pentapetalae</taxon>
        <taxon>asterids</taxon>
        <taxon>lamiids</taxon>
        <taxon>Lamiales</taxon>
        <taxon>Orobanchaceae</taxon>
        <taxon>Pedicularideae</taxon>
        <taxon>Castillejinae</taxon>
        <taxon>Castilleja</taxon>
    </lineage>
</organism>
<dbReference type="EMBL" id="JAVIJP010000028">
    <property type="protein sequence ID" value="KAL3634559.1"/>
    <property type="molecule type" value="Genomic_DNA"/>
</dbReference>
<keyword evidence="3" id="KW-1185">Reference proteome</keyword>
<accession>A0ABD3CYB7</accession>
<sequence>MSYINYAKERGFSMYAPDFEPPTTGLFAKRSTAKIESASSSKPKHSTKSNVHVVGPASKHNQKEADEVVTEDEILWDSDLLKISGQRRVNAECQKGYMASTRAPT</sequence>
<name>A0ABD3CYB7_9LAMI</name>